<evidence type="ECO:0000256" key="2">
    <source>
        <dbReference type="ARBA" id="ARBA00008346"/>
    </source>
</evidence>
<evidence type="ECO:0000256" key="7">
    <source>
        <dbReference type="ARBA" id="ARBA00023300"/>
    </source>
</evidence>
<dbReference type="AlphaFoldDB" id="A0A2M9D0T4"/>
<evidence type="ECO:0000256" key="10">
    <source>
        <dbReference type="PROSITE-ProRule" id="PRU10111"/>
    </source>
</evidence>
<keyword evidence="5 9" id="KW-0460">Magnesium</keyword>
<evidence type="ECO:0000313" key="13">
    <source>
        <dbReference type="Proteomes" id="UP000231693"/>
    </source>
</evidence>
<comment type="caution">
    <text evidence="12">The sequence shown here is derived from an EMBL/GenBank/DDBJ whole genome shotgun (WGS) entry which is preliminary data.</text>
</comment>
<feature type="active site" evidence="9 10">
    <location>
        <position position="165"/>
    </location>
</feature>
<dbReference type="InterPro" id="IPR015813">
    <property type="entry name" value="Pyrv/PenolPyrv_kinase-like_dom"/>
</dbReference>
<dbReference type="InterPro" id="IPR018129">
    <property type="entry name" value="PEP_COase_Lys_AS"/>
</dbReference>
<evidence type="ECO:0000256" key="5">
    <source>
        <dbReference type="ARBA" id="ARBA00022842"/>
    </source>
</evidence>
<dbReference type="GO" id="GO:0008964">
    <property type="term" value="F:phosphoenolpyruvate carboxylase activity"/>
    <property type="evidence" value="ECO:0007669"/>
    <property type="project" value="UniProtKB-UniRule"/>
</dbReference>
<name>A0A2M9D0T4_9CELL</name>
<evidence type="ECO:0000256" key="4">
    <source>
        <dbReference type="ARBA" id="ARBA00022419"/>
    </source>
</evidence>
<dbReference type="PANTHER" id="PTHR30523">
    <property type="entry name" value="PHOSPHOENOLPYRUVATE CARBOXYLASE"/>
    <property type="match status" value="1"/>
</dbReference>
<dbReference type="PRINTS" id="PR00150">
    <property type="entry name" value="PEPCARBXLASE"/>
</dbReference>
<dbReference type="SUPFAM" id="SSF51621">
    <property type="entry name" value="Phosphoenolpyruvate/pyruvate domain"/>
    <property type="match status" value="1"/>
</dbReference>
<sequence length="904" mass="99194">MTDNVENPETTEAGRGLARHDVPDRLRDDVRLLGGLLGTVLIESGGQDLLDDVERLRELVIAAYDERGTDGESFAAAEAVVKGFTLERAEQVARAFTCYFHLANLAEEYNRVRVLRERESAETAGAATSDGSLPQAFEQLAQEVGREEALRRVRALEFRPVLTAHPTEARRRAVSGTVRRISVLLNERDSLNLGGASLAENDRALVAEIDIMWRTSPIRAAKPTVLDEVKTALGVFDATMFDTFPQVYRRLDDFLLGEGAGREEPLARPFVSLGSWIGGDRDGNPNVTAEVTRAAAALASEHALTALESEGRRVARKLTLDEEGTPPSEDLLALRQRQRQLSAELSEKADAESPREPHRAALLFVVSRIAATRARDADLAYAGPEQLEADLAIVQQSLVAAGAARSAYGDLQQLVWQVETFGFHTAELEVRQHSQVHAAALADLEKNGVHGDLEDRTREVLDTYRAIGSIQQRYGVKAARRYIVSFTQAPEHMAAVYQLAEYAFPDPAEAPVIDAIPLFETFDDLENSIPILESMLTLPQVRKRLAETGRRVEVMLGYSDSSKDVGPVAATLALHSAQRRIAEWAERNDITLTLFHGRGGSLGRGGGPANRAVLAQPPGSVDGRFKLTEQGEVILARYGDPVIAERHIEQVAAATLLASAPSVEKRNAEATERFTALAAELDRTSRARFHELVKAEGFPQWFAEVTPLEEVGLLPIGSRPAKRGLSVNSLDDLRAIPWVFSWSQARINLAGWYGLGTALKEFGDLELLQQANREWPLFSTLLDNVEMSLAKTDERIAQQYLALGDRDDLAEMVLTELRLTREWVLKVTGNAWPLSGRRVLGRAVQLRSPYVDALSLIQVRALRGLRHGEIETGENGVSPATTDELRHLLLLTVNGVSAGLQNTG</sequence>
<reference evidence="12 13" key="1">
    <citation type="submission" date="2017-11" db="EMBL/GenBank/DDBJ databases">
        <title>Genomic Encyclopedia of Archaeal and Bacterial Type Strains, Phase II (KMG-II): From Individual Species to Whole Genera.</title>
        <authorList>
            <person name="Goeker M."/>
        </authorList>
    </citation>
    <scope>NUCLEOTIDE SEQUENCE [LARGE SCALE GENOMIC DNA]</scope>
    <source>
        <strain evidence="12 13">DSM 25478</strain>
    </source>
</reference>
<dbReference type="Pfam" id="PF00311">
    <property type="entry name" value="PEPcase"/>
    <property type="match status" value="2"/>
</dbReference>
<comment type="subunit">
    <text evidence="9">Homotetramer.</text>
</comment>
<protein>
    <recommendedName>
        <fullName evidence="4 9">Phosphoenolpyruvate carboxylase</fullName>
        <shortName evidence="9">PEPC</shortName>
        <shortName evidence="9">PEPCase</shortName>
        <ecNumber evidence="3 9">4.1.1.31</ecNumber>
    </recommendedName>
</protein>
<evidence type="ECO:0000256" key="9">
    <source>
        <dbReference type="HAMAP-Rule" id="MF_00595"/>
    </source>
</evidence>
<dbReference type="EC" id="4.1.1.31" evidence="3 9"/>
<organism evidence="12 13">
    <name type="scientific">Sediminihabitans luteus</name>
    <dbReference type="NCBI Taxonomy" id="1138585"/>
    <lineage>
        <taxon>Bacteria</taxon>
        <taxon>Bacillati</taxon>
        <taxon>Actinomycetota</taxon>
        <taxon>Actinomycetes</taxon>
        <taxon>Micrococcales</taxon>
        <taxon>Cellulomonadaceae</taxon>
        <taxon>Sediminihabitans</taxon>
    </lineage>
</organism>
<accession>A0A2M9D0T4</accession>
<keyword evidence="12" id="KW-0670">Pyruvate</keyword>
<dbReference type="RefSeq" id="WP_239073295.1">
    <property type="nucleotide sequence ID" value="NZ_BOOX01000010.1"/>
</dbReference>
<dbReference type="InterPro" id="IPR021135">
    <property type="entry name" value="PEP_COase"/>
</dbReference>
<gene>
    <name evidence="9" type="primary">ppc</name>
    <name evidence="12" type="ORF">CLV28_1037</name>
</gene>
<comment type="cofactor">
    <cofactor evidence="9">
        <name>Mg(2+)</name>
        <dbReference type="ChEBI" id="CHEBI:18420"/>
    </cofactor>
</comment>
<dbReference type="GO" id="GO:0006099">
    <property type="term" value="P:tricarboxylic acid cycle"/>
    <property type="evidence" value="ECO:0007669"/>
    <property type="project" value="InterPro"/>
</dbReference>
<evidence type="ECO:0000256" key="1">
    <source>
        <dbReference type="ARBA" id="ARBA00003670"/>
    </source>
</evidence>
<dbReference type="InterPro" id="IPR022805">
    <property type="entry name" value="PEP_COase_bac/pln-type"/>
</dbReference>
<dbReference type="GO" id="GO:0006107">
    <property type="term" value="P:oxaloacetate metabolic process"/>
    <property type="evidence" value="ECO:0007669"/>
    <property type="project" value="UniProtKB-UniRule"/>
</dbReference>
<dbReference type="Gene3D" id="1.20.1440.90">
    <property type="entry name" value="Phosphoenolpyruvate/pyruvate domain"/>
    <property type="match status" value="1"/>
</dbReference>
<dbReference type="PANTHER" id="PTHR30523:SF6">
    <property type="entry name" value="PHOSPHOENOLPYRUVATE CARBOXYLASE"/>
    <property type="match status" value="1"/>
</dbReference>
<evidence type="ECO:0000256" key="6">
    <source>
        <dbReference type="ARBA" id="ARBA00023239"/>
    </source>
</evidence>
<dbReference type="PROSITE" id="PS00781">
    <property type="entry name" value="PEPCASE_1"/>
    <property type="match status" value="1"/>
</dbReference>
<dbReference type="GO" id="GO:0005829">
    <property type="term" value="C:cytosol"/>
    <property type="evidence" value="ECO:0007669"/>
    <property type="project" value="TreeGrafter"/>
</dbReference>
<feature type="region of interest" description="Disordered" evidence="11">
    <location>
        <begin position="1"/>
        <end position="20"/>
    </location>
</feature>
<dbReference type="Proteomes" id="UP000231693">
    <property type="component" value="Unassembled WGS sequence"/>
</dbReference>
<feature type="compositionally biased region" description="Polar residues" evidence="11">
    <location>
        <begin position="1"/>
        <end position="10"/>
    </location>
</feature>
<keyword evidence="13" id="KW-1185">Reference proteome</keyword>
<evidence type="ECO:0000313" key="12">
    <source>
        <dbReference type="EMBL" id="PJJ77811.1"/>
    </source>
</evidence>
<dbReference type="GO" id="GO:0000287">
    <property type="term" value="F:magnesium ion binding"/>
    <property type="evidence" value="ECO:0007669"/>
    <property type="project" value="UniProtKB-UniRule"/>
</dbReference>
<dbReference type="HAMAP" id="MF_00595">
    <property type="entry name" value="PEPcase_type1"/>
    <property type="match status" value="1"/>
</dbReference>
<feature type="active site" evidence="9">
    <location>
        <position position="563"/>
    </location>
</feature>
<keyword evidence="6 9" id="KW-0456">Lyase</keyword>
<keyword evidence="7 9" id="KW-0120">Carbon dioxide fixation</keyword>
<proteinExistence type="inferred from homology"/>
<evidence type="ECO:0000256" key="8">
    <source>
        <dbReference type="ARBA" id="ARBA00048995"/>
    </source>
</evidence>
<comment type="function">
    <text evidence="1 9">Forms oxaloacetate, a four-carbon dicarboxylic acid source for the tricarboxylic acid cycle.</text>
</comment>
<dbReference type="GO" id="GO:0015977">
    <property type="term" value="P:carbon fixation"/>
    <property type="evidence" value="ECO:0007669"/>
    <property type="project" value="UniProtKB-UniRule"/>
</dbReference>
<dbReference type="EMBL" id="PGFE01000001">
    <property type="protein sequence ID" value="PJJ77811.1"/>
    <property type="molecule type" value="Genomic_DNA"/>
</dbReference>
<evidence type="ECO:0000256" key="3">
    <source>
        <dbReference type="ARBA" id="ARBA00012305"/>
    </source>
</evidence>
<comment type="similarity">
    <text evidence="2 9">Belongs to the PEPCase type 1 family.</text>
</comment>
<evidence type="ECO:0000256" key="11">
    <source>
        <dbReference type="SAM" id="MobiDB-lite"/>
    </source>
</evidence>
<comment type="catalytic activity">
    <reaction evidence="8 9">
        <text>oxaloacetate + phosphate = phosphoenolpyruvate + hydrogencarbonate</text>
        <dbReference type="Rhea" id="RHEA:28370"/>
        <dbReference type="ChEBI" id="CHEBI:16452"/>
        <dbReference type="ChEBI" id="CHEBI:17544"/>
        <dbReference type="ChEBI" id="CHEBI:43474"/>
        <dbReference type="ChEBI" id="CHEBI:58702"/>
        <dbReference type="EC" id="4.1.1.31"/>
    </reaction>
</comment>